<dbReference type="Pfam" id="PF18790">
    <property type="entry name" value="KfrB"/>
    <property type="match status" value="1"/>
</dbReference>
<dbReference type="EMBL" id="QAID01000021">
    <property type="protein sequence ID" value="MDN4576649.1"/>
    <property type="molecule type" value="Genomic_DNA"/>
</dbReference>
<dbReference type="Proteomes" id="UP001172791">
    <property type="component" value="Unassembled WGS sequence"/>
</dbReference>
<feature type="region of interest" description="Disordered" evidence="4">
    <location>
        <begin position="952"/>
        <end position="974"/>
    </location>
</feature>
<dbReference type="Pfam" id="PF08401">
    <property type="entry name" value="ArdcN"/>
    <property type="match status" value="1"/>
</dbReference>
<feature type="domain" description="Toprim" evidence="7">
    <location>
        <begin position="763"/>
        <end position="863"/>
    </location>
</feature>
<dbReference type="CDD" id="cd01029">
    <property type="entry name" value="TOPRIM_primases"/>
    <property type="match status" value="1"/>
</dbReference>
<keyword evidence="3" id="KW-0175">Coiled coil</keyword>
<reference evidence="11" key="1">
    <citation type="submission" date="2018-04" db="EMBL/GenBank/DDBJ databases">
        <authorList>
            <person name="Jy Z."/>
        </authorList>
    </citation>
    <scope>NUCLEOTIDE SEQUENCE</scope>
    <source>
        <strain evidence="12">AS13</strain>
        <strain evidence="11">LA18</strain>
    </source>
</reference>
<dbReference type="InterPro" id="IPR012816">
    <property type="entry name" value="NADAR"/>
</dbReference>
<evidence type="ECO:0000259" key="7">
    <source>
        <dbReference type="Pfam" id="PF13362"/>
    </source>
</evidence>
<feature type="domain" description="Polyvalent protein metallopeptidase" evidence="9">
    <location>
        <begin position="143"/>
        <end position="247"/>
    </location>
</feature>
<sequence>MATDKGYRDALAQTLLGQMAEGQAPWQRPWAERAPLPVNPATGRVFAGANSLYLSAVAEANGFRDPRWMTYAEAAELGWRVRAGQKGVTLESWRRVAGADGEEPRLEPRSFVVYNAAQMANVPPLSHDKVRESPEQVTERLLALMGRAGVNVVHDRVSPFYSVVDDVIRAVPPERAPDKLAYASSLLAELVSWTGGKDRLNREQGESPADPNYSREKLRTEIANYFLGDRLGAPIEPSATGAQAKAWGQLYGESPSLLLSEIASAQRATSFLIEVDRSIRREQEREVDRTVQPVTPFFHASSPFSNWHRAEFEVRDIRFSSVEQYMMFSKAKVFGDHETAQQILQTDDPKEQKALGRQVKGYDESVWASRREAIVSVGVREKFAQNPKLMETLLATKGSRLVEASPNDRVWGGGLAADDPAIMDPERWKGANLLGRILDRVRDRALGLEQSTYRPARALADAKAIRKGRVGTEPGEGDMIVAVPYEDRKRATELGAVWGAKAETWFVPAGMDSAPLSEWSPQPFSAWQAERKQIAAERKVIREASPAISINEIRDAFSKEMRALGLRTDTVCPDTGEIHPVLDGALHRVETDGASAGSRHGWYVCHIDGDVPVGRIGNYRTGQGMRWEHEGAYERLSPEELAAERAAQAARAKQRAEQQLEKHKDAARRLAARWNYLKPEPVDGKQTYLDRKQVKAYGVRFDDDKTIVPLRDIDGKIWSLQTILPQRVALQPGADPADKFLAKSGRLEGCMHVMGKLEPGAIILVGEGYSTMATVHEATSLTSVAAINSGNIKEVVRQIRGKFPTNPIFICADDDRFHAAHLQNAGLTKALEAGAASDVGVIVPRFGDGSRGTDFNDLMADAGLPEVAKQISEGIGVSVKVSQEKVRALIQERKGASVEFETPGANSRHTGEVLGEARHHVAQSTGAASAIVHQKKDLDAVPATGRVATVQYQNGKARVQDRSQQKERAKGVER</sequence>
<dbReference type="InterPro" id="IPR034154">
    <property type="entry name" value="TOPRIM_DnaG/twinkle"/>
</dbReference>
<dbReference type="Pfam" id="PF13362">
    <property type="entry name" value="Toprim_3"/>
    <property type="match status" value="1"/>
</dbReference>
<evidence type="ECO:0000259" key="10">
    <source>
        <dbReference type="Pfam" id="PF18974"/>
    </source>
</evidence>
<feature type="domain" description="DUF5710" evidence="10">
    <location>
        <begin position="481"/>
        <end position="521"/>
    </location>
</feature>
<feature type="domain" description="N-terminal" evidence="5">
    <location>
        <begin position="8"/>
        <end position="103"/>
    </location>
</feature>
<comment type="catalytic activity">
    <reaction evidence="1">
        <text>5-amino-6-(5-phospho-D-ribosylamino)uracil + H2O = 5,6-diaminouracil + D-ribose 5-phosphate</text>
        <dbReference type="Rhea" id="RHEA:55020"/>
        <dbReference type="ChEBI" id="CHEBI:15377"/>
        <dbReference type="ChEBI" id="CHEBI:46252"/>
        <dbReference type="ChEBI" id="CHEBI:58453"/>
        <dbReference type="ChEBI" id="CHEBI:78346"/>
    </reaction>
</comment>
<dbReference type="Pfam" id="PF18974">
    <property type="entry name" value="DUF5710"/>
    <property type="match status" value="1"/>
</dbReference>
<evidence type="ECO:0000313" key="14">
    <source>
        <dbReference type="Proteomes" id="UP001172791"/>
    </source>
</evidence>
<name>A0AAW7MGZ3_9BURK</name>
<dbReference type="Pfam" id="PF18818">
    <property type="entry name" value="MPTase-PolyVal"/>
    <property type="match status" value="1"/>
</dbReference>
<dbReference type="InterPro" id="IPR013610">
    <property type="entry name" value="ArdC_N"/>
</dbReference>
<accession>A0AAW7MGZ3</accession>
<dbReference type="CDD" id="cd15457">
    <property type="entry name" value="NADAR"/>
    <property type="match status" value="1"/>
</dbReference>
<evidence type="ECO:0000259" key="5">
    <source>
        <dbReference type="Pfam" id="PF08401"/>
    </source>
</evidence>
<feature type="coiled-coil region" evidence="3">
    <location>
        <begin position="639"/>
        <end position="673"/>
    </location>
</feature>
<feature type="domain" description="KfrB" evidence="8">
    <location>
        <begin position="908"/>
        <end position="960"/>
    </location>
</feature>
<dbReference type="Gene3D" id="1.10.357.40">
    <property type="entry name" value="YbiA-like"/>
    <property type="match status" value="1"/>
</dbReference>
<evidence type="ECO:0000313" key="12">
    <source>
        <dbReference type="EMBL" id="MDN4576649.1"/>
    </source>
</evidence>
<feature type="domain" description="NADAR" evidence="6">
    <location>
        <begin position="300"/>
        <end position="444"/>
    </location>
</feature>
<dbReference type="AlphaFoldDB" id="A0AAW7MGZ3"/>
<evidence type="ECO:0000313" key="13">
    <source>
        <dbReference type="Proteomes" id="UP001172788"/>
    </source>
</evidence>
<dbReference type="InterPro" id="IPR043764">
    <property type="entry name" value="DUF5710"/>
</dbReference>
<evidence type="ECO:0008006" key="15">
    <source>
        <dbReference type="Google" id="ProtNLM"/>
    </source>
</evidence>
<dbReference type="Pfam" id="PF08719">
    <property type="entry name" value="NADAR"/>
    <property type="match status" value="1"/>
</dbReference>
<keyword evidence="13" id="KW-1185">Reference proteome</keyword>
<comment type="catalytic activity">
    <reaction evidence="2">
        <text>2,5-diamino-6-hydroxy-4-(5-phosphoribosylamino)-pyrimidine + H2O = 2,5,6-triamino-4-hydroxypyrimidine + D-ribose 5-phosphate</text>
        <dbReference type="Rhea" id="RHEA:23436"/>
        <dbReference type="ChEBI" id="CHEBI:15377"/>
        <dbReference type="ChEBI" id="CHEBI:58614"/>
        <dbReference type="ChEBI" id="CHEBI:78346"/>
        <dbReference type="ChEBI" id="CHEBI:137796"/>
    </reaction>
</comment>
<evidence type="ECO:0000259" key="6">
    <source>
        <dbReference type="Pfam" id="PF08719"/>
    </source>
</evidence>
<dbReference type="NCBIfam" id="TIGR02464">
    <property type="entry name" value="ribofla_fusion"/>
    <property type="match status" value="1"/>
</dbReference>
<evidence type="ECO:0000256" key="1">
    <source>
        <dbReference type="ARBA" id="ARBA00000022"/>
    </source>
</evidence>
<dbReference type="InterPro" id="IPR006171">
    <property type="entry name" value="TOPRIM_dom"/>
</dbReference>
<evidence type="ECO:0000256" key="2">
    <source>
        <dbReference type="ARBA" id="ARBA00000751"/>
    </source>
</evidence>
<evidence type="ECO:0000259" key="9">
    <source>
        <dbReference type="Pfam" id="PF18818"/>
    </source>
</evidence>
<comment type="caution">
    <text evidence="11">The sequence shown here is derived from an EMBL/GenBank/DDBJ whole genome shotgun (WGS) entry which is preliminary data.</text>
</comment>
<protein>
    <recommendedName>
        <fullName evidence="15">DUF1738 domain-containing protein</fullName>
    </recommendedName>
</protein>
<dbReference type="Proteomes" id="UP001172788">
    <property type="component" value="Unassembled WGS sequence"/>
</dbReference>
<proteinExistence type="predicted"/>
<feature type="compositionally biased region" description="Basic and acidic residues" evidence="4">
    <location>
        <begin position="958"/>
        <end position="974"/>
    </location>
</feature>
<evidence type="ECO:0000256" key="4">
    <source>
        <dbReference type="SAM" id="MobiDB-lite"/>
    </source>
</evidence>
<dbReference type="InterPro" id="IPR037238">
    <property type="entry name" value="YbiA-like_sf"/>
</dbReference>
<dbReference type="RefSeq" id="WP_301233337.1">
    <property type="nucleotide sequence ID" value="NZ_QAIC01000024.1"/>
</dbReference>
<dbReference type="GO" id="GO:0003697">
    <property type="term" value="F:single-stranded DNA binding"/>
    <property type="evidence" value="ECO:0007669"/>
    <property type="project" value="InterPro"/>
</dbReference>
<evidence type="ECO:0000256" key="3">
    <source>
        <dbReference type="SAM" id="Coils"/>
    </source>
</evidence>
<dbReference type="InterPro" id="IPR041459">
    <property type="entry name" value="MPTase-PolyVal"/>
</dbReference>
<gene>
    <name evidence="11" type="ORF">DBA34_01770</name>
    <name evidence="12" type="ORF">DBB29_00685</name>
</gene>
<dbReference type="InterPro" id="IPR040782">
    <property type="entry name" value="KfrB"/>
</dbReference>
<evidence type="ECO:0000259" key="8">
    <source>
        <dbReference type="Pfam" id="PF18790"/>
    </source>
</evidence>
<evidence type="ECO:0000313" key="11">
    <source>
        <dbReference type="EMBL" id="MDN4571998.1"/>
    </source>
</evidence>
<dbReference type="EMBL" id="QAIC01000024">
    <property type="protein sequence ID" value="MDN4571998.1"/>
    <property type="molecule type" value="Genomic_DNA"/>
</dbReference>
<dbReference type="SUPFAM" id="SSF143990">
    <property type="entry name" value="YbiA-like"/>
    <property type="match status" value="1"/>
</dbReference>
<organism evidence="11 14">
    <name type="scientific">Pandoraea cepalis</name>
    <dbReference type="NCBI Taxonomy" id="2508294"/>
    <lineage>
        <taxon>Bacteria</taxon>
        <taxon>Pseudomonadati</taxon>
        <taxon>Pseudomonadota</taxon>
        <taxon>Betaproteobacteria</taxon>
        <taxon>Burkholderiales</taxon>
        <taxon>Burkholderiaceae</taxon>
        <taxon>Pandoraea</taxon>
    </lineage>
</organism>